<evidence type="ECO:0000313" key="2">
    <source>
        <dbReference type="Proteomes" id="UP001162891"/>
    </source>
</evidence>
<evidence type="ECO:0008006" key="3">
    <source>
        <dbReference type="Google" id="ProtNLM"/>
    </source>
</evidence>
<evidence type="ECO:0000313" key="1">
    <source>
        <dbReference type="EMBL" id="BDG02525.1"/>
    </source>
</evidence>
<gene>
    <name evidence="1" type="ORF">AMOR_15210</name>
</gene>
<dbReference type="EMBL" id="AP025591">
    <property type="protein sequence ID" value="BDG02525.1"/>
    <property type="molecule type" value="Genomic_DNA"/>
</dbReference>
<organism evidence="1 2">
    <name type="scientific">Anaeromyxobacter oryzae</name>
    <dbReference type="NCBI Taxonomy" id="2918170"/>
    <lineage>
        <taxon>Bacteria</taxon>
        <taxon>Pseudomonadati</taxon>
        <taxon>Myxococcota</taxon>
        <taxon>Myxococcia</taxon>
        <taxon>Myxococcales</taxon>
        <taxon>Cystobacterineae</taxon>
        <taxon>Anaeromyxobacteraceae</taxon>
        <taxon>Anaeromyxobacter</taxon>
    </lineage>
</organism>
<dbReference type="RefSeq" id="WP_248360221.1">
    <property type="nucleotide sequence ID" value="NZ_AP025591.1"/>
</dbReference>
<protein>
    <recommendedName>
        <fullName evidence="3">DUF1285 domain-containing protein</fullName>
    </recommendedName>
</protein>
<accession>A0ABM7WSX8</accession>
<dbReference type="Proteomes" id="UP001162891">
    <property type="component" value="Chromosome"/>
</dbReference>
<name>A0ABM7WSX8_9BACT</name>
<keyword evidence="2" id="KW-1185">Reference proteome</keyword>
<reference evidence="2" key="1">
    <citation type="journal article" date="2022" name="Int. J. Syst. Evol. Microbiol.">
        <title>Anaeromyxobacter oryzae sp. nov., Anaeromyxobacter diazotrophicus sp. nov. and Anaeromyxobacter paludicola sp. nov., isolated from paddy soils.</title>
        <authorList>
            <person name="Itoh H."/>
            <person name="Xu Z."/>
            <person name="Mise K."/>
            <person name="Masuda Y."/>
            <person name="Ushijima N."/>
            <person name="Hayakawa C."/>
            <person name="Shiratori Y."/>
            <person name="Senoo K."/>
        </authorList>
    </citation>
    <scope>NUCLEOTIDE SEQUENCE [LARGE SCALE GENOMIC DNA]</scope>
    <source>
        <strain evidence="2">Red232</strain>
    </source>
</reference>
<proteinExistence type="predicted"/>
<sequence>MADPDDDALELLRTRSGLSIDAEGRFLHRGEPITHRRTLEVLHRSLRLREDGRYEVAIGRERGYVEVVDAPYTVRGVELDPPGGAPTLRLSDGSAEPLDPATLVLGADGALRCRVKGGYRARFTRAGQVTLGLALEEDPPGSGHFILCVNGDRFHIPRE</sequence>